<sequence>MHRALAGLVLLLAGCARNVRPPEQAEATQAAPAPVEPEQPKYEHIFLMPPERALAEAAKLLKNEGWVLQPMEDPRLLLTEWRAAQIGTKSWGYQSDGDHTRYLVSSESLSERECVIRIFKMKRVAFSNDVEIKPEASGAIHNRFVGMKRFEDEFRARGAPVELAQRERDTAAWVELNGATQGTRDLELERQLTLILESRPSLETLTGSLKLSRDDSFARDPTFYLKRWKEPVQEPCERKVPGFQPLLKAGLTVLIGEQLGTKEVPASVGDLMCEASQAGHAVTLALTVPDKEQARIDAYLSSAGKPADQDALLGGHFWRKVQQDGRGSRAMMDLLDRARALKAQGRAISVVAMDTDMSQGKARDAHMAGKVLKPRAARPQDVFLVLAGNAHTRLGDADWNDDFVPLSRHVVEKHPDVKVLEVGYAQGRRWGCDVELNGDITCNVMGITPGPVVEIRPQTPVGVRMLPKVHSEGFHGFLDVGALSASLPAIALRGHEPEAPAAEPAKSQVPAAPAPAGSGEAATPRSAP</sequence>
<name>A0A511SVH1_MYXFU</name>
<evidence type="ECO:0000256" key="1">
    <source>
        <dbReference type="SAM" id="MobiDB-lite"/>
    </source>
</evidence>
<dbReference type="Proteomes" id="UP000183760">
    <property type="component" value="Unassembled WGS sequence"/>
</dbReference>
<dbReference type="PROSITE" id="PS51257">
    <property type="entry name" value="PROKAR_LIPOPROTEIN"/>
    <property type="match status" value="1"/>
</dbReference>
<dbReference type="STRING" id="1334629.MFUL124B02_36070"/>
<dbReference type="EMBL" id="BJXR01000013">
    <property type="protein sequence ID" value="GEN05905.1"/>
    <property type="molecule type" value="Genomic_DNA"/>
</dbReference>
<evidence type="ECO:0000313" key="5">
    <source>
        <dbReference type="Proteomes" id="UP000321514"/>
    </source>
</evidence>
<dbReference type="Proteomes" id="UP000321514">
    <property type="component" value="Unassembled WGS sequence"/>
</dbReference>
<evidence type="ECO:0008006" key="6">
    <source>
        <dbReference type="Google" id="ProtNLM"/>
    </source>
</evidence>
<dbReference type="EMBL" id="FOIB01000002">
    <property type="protein sequence ID" value="SET63968.1"/>
    <property type="molecule type" value="Genomic_DNA"/>
</dbReference>
<feature type="region of interest" description="Disordered" evidence="1">
    <location>
        <begin position="495"/>
        <end position="528"/>
    </location>
</feature>
<gene>
    <name evidence="2" type="ORF">MFU01_09420</name>
    <name evidence="3" type="ORF">SAMN05443572_102977</name>
</gene>
<protein>
    <recommendedName>
        <fullName evidence="6">Lipoprotein</fullName>
    </recommendedName>
</protein>
<reference evidence="3 4" key="1">
    <citation type="submission" date="2016-10" db="EMBL/GenBank/DDBJ databases">
        <authorList>
            <person name="Varghese N."/>
            <person name="Submissions S."/>
        </authorList>
    </citation>
    <scope>NUCLEOTIDE SEQUENCE [LARGE SCALE GENOMIC DNA]</scope>
    <source>
        <strain evidence="3 4">DSM 16525</strain>
    </source>
</reference>
<dbReference type="OrthoDB" id="5524256at2"/>
<comment type="caution">
    <text evidence="2">The sequence shown here is derived from an EMBL/GenBank/DDBJ whole genome shotgun (WGS) entry which is preliminary data.</text>
</comment>
<reference evidence="2 5" key="2">
    <citation type="submission" date="2019-07" db="EMBL/GenBank/DDBJ databases">
        <title>Whole genome shotgun sequence of Myxococcus fulvus NBRC 100333.</title>
        <authorList>
            <person name="Hosoyama A."/>
            <person name="Uohara A."/>
            <person name="Ohji S."/>
            <person name="Ichikawa N."/>
        </authorList>
    </citation>
    <scope>NUCLEOTIDE SEQUENCE [LARGE SCALE GENOMIC DNA]</scope>
    <source>
        <strain evidence="2 5">NBRC 100333</strain>
    </source>
</reference>
<evidence type="ECO:0000313" key="2">
    <source>
        <dbReference type="EMBL" id="GEN05905.1"/>
    </source>
</evidence>
<evidence type="ECO:0000313" key="3">
    <source>
        <dbReference type="EMBL" id="SET63968.1"/>
    </source>
</evidence>
<accession>A0A511SVH1</accession>
<keyword evidence="4" id="KW-1185">Reference proteome</keyword>
<evidence type="ECO:0000313" key="4">
    <source>
        <dbReference type="Proteomes" id="UP000183760"/>
    </source>
</evidence>
<proteinExistence type="predicted"/>
<dbReference type="RefSeq" id="WP_143097040.1">
    <property type="nucleotide sequence ID" value="NZ_BJXR01000013.1"/>
</dbReference>
<feature type="compositionally biased region" description="Low complexity" evidence="1">
    <location>
        <begin position="499"/>
        <end position="528"/>
    </location>
</feature>
<organism evidence="2 5">
    <name type="scientific">Myxococcus fulvus</name>
    <dbReference type="NCBI Taxonomy" id="33"/>
    <lineage>
        <taxon>Bacteria</taxon>
        <taxon>Pseudomonadati</taxon>
        <taxon>Myxococcota</taxon>
        <taxon>Myxococcia</taxon>
        <taxon>Myxococcales</taxon>
        <taxon>Cystobacterineae</taxon>
        <taxon>Myxococcaceae</taxon>
        <taxon>Myxococcus</taxon>
    </lineage>
</organism>
<dbReference type="AlphaFoldDB" id="A0A511SVH1"/>